<feature type="transmembrane region" description="Helical" evidence="1">
    <location>
        <begin position="32"/>
        <end position="54"/>
    </location>
</feature>
<evidence type="ECO:0000313" key="3">
    <source>
        <dbReference type="Proteomes" id="UP000824049"/>
    </source>
</evidence>
<reference evidence="2" key="2">
    <citation type="submission" date="2021-04" db="EMBL/GenBank/DDBJ databases">
        <authorList>
            <person name="Gilroy R."/>
        </authorList>
    </citation>
    <scope>NUCLEOTIDE SEQUENCE</scope>
    <source>
        <strain evidence="2">CHK179-28034</strain>
    </source>
</reference>
<feature type="transmembrane region" description="Helical" evidence="1">
    <location>
        <begin position="90"/>
        <end position="112"/>
    </location>
</feature>
<feature type="transmembrane region" description="Helical" evidence="1">
    <location>
        <begin position="7"/>
        <end position="26"/>
    </location>
</feature>
<dbReference type="AlphaFoldDB" id="A0A9D2EM17"/>
<dbReference type="Proteomes" id="UP000824049">
    <property type="component" value="Unassembled WGS sequence"/>
</dbReference>
<feature type="transmembrane region" description="Helical" evidence="1">
    <location>
        <begin position="118"/>
        <end position="140"/>
    </location>
</feature>
<comment type="caution">
    <text evidence="2">The sequence shown here is derived from an EMBL/GenBank/DDBJ whole genome shotgun (WGS) entry which is preliminary data.</text>
</comment>
<name>A0A9D2EM17_9FIRM</name>
<accession>A0A9D2EM17</accession>
<evidence type="ECO:0000313" key="2">
    <source>
        <dbReference type="EMBL" id="HIZ40114.1"/>
    </source>
</evidence>
<sequence length="147" mass="17290">MKRSHLIYGIVYTCIGVAFLLLALFTEYRLESLFWGLAGGMGFSGIQMIVRYVYWSAPGRREIYAQRMEQERIELHDELKEKIRDKSGRYAYILGFIIITCAMFVFSILSLLDVIENAEIFVAFLGIYWIIQLVSGRLFFRRLMKKY</sequence>
<gene>
    <name evidence="2" type="ORF">H9968_09375</name>
</gene>
<dbReference type="EMBL" id="DXBR01000086">
    <property type="protein sequence ID" value="HIZ40114.1"/>
    <property type="molecule type" value="Genomic_DNA"/>
</dbReference>
<keyword evidence="1" id="KW-0472">Membrane</keyword>
<keyword evidence="1" id="KW-0812">Transmembrane</keyword>
<evidence type="ECO:0000256" key="1">
    <source>
        <dbReference type="SAM" id="Phobius"/>
    </source>
</evidence>
<keyword evidence="1" id="KW-1133">Transmembrane helix</keyword>
<protein>
    <submittedName>
        <fullName evidence="2">Uncharacterized protein</fullName>
    </submittedName>
</protein>
<organism evidence="2 3">
    <name type="scientific">Candidatus Anaerobutyricum stercoris</name>
    <dbReference type="NCBI Taxonomy" id="2838457"/>
    <lineage>
        <taxon>Bacteria</taxon>
        <taxon>Bacillati</taxon>
        <taxon>Bacillota</taxon>
        <taxon>Clostridia</taxon>
        <taxon>Lachnospirales</taxon>
        <taxon>Lachnospiraceae</taxon>
        <taxon>Anaerobutyricum</taxon>
    </lineage>
</organism>
<reference evidence="2" key="1">
    <citation type="journal article" date="2021" name="PeerJ">
        <title>Extensive microbial diversity within the chicken gut microbiome revealed by metagenomics and culture.</title>
        <authorList>
            <person name="Gilroy R."/>
            <person name="Ravi A."/>
            <person name="Getino M."/>
            <person name="Pursley I."/>
            <person name="Horton D.L."/>
            <person name="Alikhan N.F."/>
            <person name="Baker D."/>
            <person name="Gharbi K."/>
            <person name="Hall N."/>
            <person name="Watson M."/>
            <person name="Adriaenssens E.M."/>
            <person name="Foster-Nyarko E."/>
            <person name="Jarju S."/>
            <person name="Secka A."/>
            <person name="Antonio M."/>
            <person name="Oren A."/>
            <person name="Chaudhuri R.R."/>
            <person name="La Ragione R."/>
            <person name="Hildebrand F."/>
            <person name="Pallen M.J."/>
        </authorList>
    </citation>
    <scope>NUCLEOTIDE SEQUENCE</scope>
    <source>
        <strain evidence="2">CHK179-28034</strain>
    </source>
</reference>
<proteinExistence type="predicted"/>